<feature type="domain" description="Importin N-terminal" evidence="8">
    <location>
        <begin position="33"/>
        <end position="98"/>
    </location>
</feature>
<dbReference type="InterPro" id="IPR057947">
    <property type="entry name" value="TPR_XPO7/RBP17"/>
</dbReference>
<dbReference type="InterPro" id="IPR016024">
    <property type="entry name" value="ARM-type_fold"/>
</dbReference>
<dbReference type="GO" id="GO:0005049">
    <property type="term" value="F:nuclear export signal receptor activity"/>
    <property type="evidence" value="ECO:0007669"/>
    <property type="project" value="InterPro"/>
</dbReference>
<evidence type="ECO:0000256" key="7">
    <source>
        <dbReference type="ARBA" id="ARBA00023242"/>
    </source>
</evidence>
<evidence type="ECO:0000256" key="6">
    <source>
        <dbReference type="ARBA" id="ARBA00022927"/>
    </source>
</evidence>
<sequence length="1322" mass="147421">MLGIANHENALTSIEWACKELYTTSDPAVRVQAEKTCTGICERPDCIATCKSLLERGDSCYSQFIAASTLTKYISNRDTVVHVNLRFQLRNFALNYLATRPGLESIVQQALIALICRLTKIGWFDSVENGPEYPFRDIFESAKNFIQSGQISAILVGVKLLSSLVTEICQSTETDLARATFFVRKLLVSFRDLVLFPIFQLGLDLLRQTDANLKSLTANDQDQLQVIQHTLALVLSCLNYDFVGTAIGCAGDNGVGSPCASDDMASVQLPAAWRPIFLDTNNVDLFFRLFAGLPQSPVSPDLRTLPLSCLVQITSIRRTLFTNEERQNFLNPLMFGCLEVLRRRDSLLCDPAVYHEFCRLLSRMKVAFQVSELMQVSVYPEFIKLVTDLTTHSLYKSKARCVVPLQNLTDDSDFNNSNSLHYLLALWQRLVASIPYVRTSQPYLIDTYAPQVTRAYIESRLAGVPRYTESGSKVKLVRVAKKTTVNGAGVDKAGNQYSSELVAGTGDGDSCPLDDTMTLTQQLDQFSIIGRCDYASTCELIVGLFDQSFGRLQSTLQQLAISEQAQAIQLEDNRLTWLVYMIGEVFYPLATIGSIYLRALINGRSSSNTGGLVDSDQLDGELIARVLRLLQFGDECVRHLLQLLSQDSQSASTDVASVLIHVSSGTIIRLELAVITFLERFRRIYVGENISRASRMYQSLSDLVGISDEQTILQIFVGKILLNLRYWSDQEVVLEPTLKLFGELASCFTAMRKLLQLDDIKFMLANHTASNFRFLSSTSNFSLSRYRPEFYAYLSRLMLVTLSGTGADDNRPFLNFLSPLTQVANTLISNLLLSENCSISPDDARSSLIGLARDLAGVAFSLNTMAAFQHFLDWFYPSLFSLFSRALELWPFDPLVNCPVLKLLAEIVHNRNDRLKFDGTLPMGYLLLAEMTKILINFSAQLILFCSQVTEDNLYSHKVKPLTRCLNALRITLSGKYANFAIFGLVGDDSFEKTVKLSADVLLCVTEDELRGFLKLSKAYFALLECLTQNHMVLISSLDSSVIRRFFNAIVIGVDHLDASIAWSACACLDYILTHIYKVTSPLSSAQGNNANDVTTNSNTANDNVMLNSQESEYPLFVPTPPTSLPTSDIAQAARQRLTARMTGAVPNRGCCSALAIWSDREAAANANLQQNFIRHTGTAFGGVSEFTLASRQLIVTFLSSFMNEECKNQWSVSRPLLVLILLNQDYFANLQRLVLNAVSPHQRSELEDIFRKLMENVDNNLYAKNRDKFTQNISAFRHALMEFMKTVSVKLMGNQQATAANYETSETFSLRSILLSSAASL</sequence>
<keyword evidence="11" id="KW-1185">Reference proteome</keyword>
<dbReference type="WBParaSite" id="TASK_0000110501-mRNA-1">
    <property type="protein sequence ID" value="TASK_0000110501-mRNA-1"/>
    <property type="gene ID" value="TASK_0000110501"/>
</dbReference>
<reference evidence="10 11" key="2">
    <citation type="submission" date="2018-11" db="EMBL/GenBank/DDBJ databases">
        <authorList>
            <consortium name="Pathogen Informatics"/>
        </authorList>
    </citation>
    <scope>NUCLEOTIDE SEQUENCE [LARGE SCALE GENOMIC DNA]</scope>
</reference>
<dbReference type="EMBL" id="UYRS01000224">
    <property type="protein sequence ID" value="VDK22476.1"/>
    <property type="molecule type" value="Genomic_DNA"/>
</dbReference>
<dbReference type="OrthoDB" id="244158at2759"/>
<name>A0A158R6Y5_TAEAS</name>
<evidence type="ECO:0000259" key="9">
    <source>
        <dbReference type="Pfam" id="PF25795"/>
    </source>
</evidence>
<evidence type="ECO:0000256" key="5">
    <source>
        <dbReference type="ARBA" id="ARBA00022490"/>
    </source>
</evidence>
<dbReference type="SUPFAM" id="SSF48371">
    <property type="entry name" value="ARM repeat"/>
    <property type="match status" value="1"/>
</dbReference>
<dbReference type="GO" id="GO:0006611">
    <property type="term" value="P:protein export from nucleus"/>
    <property type="evidence" value="ECO:0007669"/>
    <property type="project" value="TreeGrafter"/>
</dbReference>
<protein>
    <submittedName>
        <fullName evidence="12">Importin N-terminal domain-containing protein</fullName>
    </submittedName>
</protein>
<dbReference type="Gene3D" id="1.25.10.10">
    <property type="entry name" value="Leucine-rich Repeat Variant"/>
    <property type="match status" value="1"/>
</dbReference>
<comment type="subcellular location">
    <subcellularLocation>
        <location evidence="2">Cytoplasm</location>
    </subcellularLocation>
    <subcellularLocation>
        <location evidence="1">Nucleus</location>
    </subcellularLocation>
</comment>
<evidence type="ECO:0000313" key="11">
    <source>
        <dbReference type="Proteomes" id="UP000282613"/>
    </source>
</evidence>
<proteinExistence type="inferred from homology"/>
<keyword evidence="4" id="KW-0813">Transport</keyword>
<dbReference type="Pfam" id="PF03810">
    <property type="entry name" value="IBN_N"/>
    <property type="match status" value="1"/>
</dbReference>
<dbReference type="STRING" id="60517.A0A158R6Y5"/>
<evidence type="ECO:0000313" key="10">
    <source>
        <dbReference type="EMBL" id="VDK22476.1"/>
    </source>
</evidence>
<dbReference type="Proteomes" id="UP000282613">
    <property type="component" value="Unassembled WGS sequence"/>
</dbReference>
<accession>A0A158R6Y5</accession>
<dbReference type="GO" id="GO:0005643">
    <property type="term" value="C:nuclear pore"/>
    <property type="evidence" value="ECO:0007669"/>
    <property type="project" value="TreeGrafter"/>
</dbReference>
<comment type="similarity">
    <text evidence="3">Belongs to the exportin family.</text>
</comment>
<reference evidence="12" key="1">
    <citation type="submission" date="2016-04" db="UniProtKB">
        <authorList>
            <consortium name="WormBaseParasite"/>
        </authorList>
    </citation>
    <scope>IDENTIFICATION</scope>
</reference>
<dbReference type="PANTHER" id="PTHR12596:SF2">
    <property type="entry name" value="EXPORTIN-7 ISOFORM X1"/>
    <property type="match status" value="1"/>
</dbReference>
<dbReference type="PANTHER" id="PTHR12596">
    <property type="entry name" value="EXPORTIN 4,7-RELATED"/>
    <property type="match status" value="1"/>
</dbReference>
<feature type="domain" description="Exportin-7/Ran-binding protein 17 TPR repeats" evidence="9">
    <location>
        <begin position="507"/>
        <end position="781"/>
    </location>
</feature>
<evidence type="ECO:0000259" key="8">
    <source>
        <dbReference type="Pfam" id="PF03810"/>
    </source>
</evidence>
<organism evidence="12">
    <name type="scientific">Taenia asiatica</name>
    <name type="common">Asian tapeworm</name>
    <dbReference type="NCBI Taxonomy" id="60517"/>
    <lineage>
        <taxon>Eukaryota</taxon>
        <taxon>Metazoa</taxon>
        <taxon>Spiralia</taxon>
        <taxon>Lophotrochozoa</taxon>
        <taxon>Platyhelminthes</taxon>
        <taxon>Cestoda</taxon>
        <taxon>Eucestoda</taxon>
        <taxon>Cyclophyllidea</taxon>
        <taxon>Taeniidae</taxon>
        <taxon>Taenia</taxon>
    </lineage>
</organism>
<evidence type="ECO:0000256" key="3">
    <source>
        <dbReference type="ARBA" id="ARBA00009466"/>
    </source>
</evidence>
<dbReference type="InterPro" id="IPR011989">
    <property type="entry name" value="ARM-like"/>
</dbReference>
<evidence type="ECO:0000256" key="1">
    <source>
        <dbReference type="ARBA" id="ARBA00004123"/>
    </source>
</evidence>
<gene>
    <name evidence="10" type="ORF">TASK_LOCUS1106</name>
</gene>
<evidence type="ECO:0000256" key="4">
    <source>
        <dbReference type="ARBA" id="ARBA00022448"/>
    </source>
</evidence>
<dbReference type="GO" id="GO:0005737">
    <property type="term" value="C:cytoplasm"/>
    <property type="evidence" value="ECO:0007669"/>
    <property type="project" value="UniProtKB-SubCell"/>
</dbReference>
<dbReference type="Pfam" id="PF25795">
    <property type="entry name" value="TPR_XPO7"/>
    <property type="match status" value="1"/>
</dbReference>
<evidence type="ECO:0000256" key="2">
    <source>
        <dbReference type="ARBA" id="ARBA00004496"/>
    </source>
</evidence>
<keyword evidence="6" id="KW-0653">Protein transport</keyword>
<dbReference type="InterPro" id="IPR001494">
    <property type="entry name" value="Importin-beta_N"/>
</dbReference>
<evidence type="ECO:0000313" key="12">
    <source>
        <dbReference type="WBParaSite" id="TASK_0000110501-mRNA-1"/>
    </source>
</evidence>
<keyword evidence="7" id="KW-0539">Nucleus</keyword>
<keyword evidence="5" id="KW-0963">Cytoplasm</keyword>
<dbReference type="InterPro" id="IPR044189">
    <property type="entry name" value="XPO4/7-like"/>
</dbReference>
<dbReference type="GO" id="GO:0031267">
    <property type="term" value="F:small GTPase binding"/>
    <property type="evidence" value="ECO:0007669"/>
    <property type="project" value="InterPro"/>
</dbReference>